<evidence type="ECO:0000259" key="2">
    <source>
        <dbReference type="Pfam" id="PF02823"/>
    </source>
</evidence>
<dbReference type="SUPFAM" id="SSF51344">
    <property type="entry name" value="Epsilon subunit of F1F0-ATP synthase N-terminal domain"/>
    <property type="match status" value="1"/>
</dbReference>
<dbReference type="Gene3D" id="2.60.15.10">
    <property type="entry name" value="F0F1 ATP synthase delta/epsilon subunit, N-terminal"/>
    <property type="match status" value="1"/>
</dbReference>
<dbReference type="HOGENOM" id="CLU_2343811_0_0_5"/>
<feature type="domain" description="ATP synthase F1 complex delta/epsilon subunit N-terminal" evidence="2">
    <location>
        <begin position="2"/>
        <end position="70"/>
    </location>
</feature>
<dbReference type="InterPro" id="IPR020546">
    <property type="entry name" value="ATP_synth_F1_dsu/esu_N"/>
</dbReference>
<gene>
    <name evidence="3" type="ORF">NHE_0724</name>
</gene>
<dbReference type="GO" id="GO:0045259">
    <property type="term" value="C:proton-transporting ATP synthase complex"/>
    <property type="evidence" value="ECO:0007669"/>
    <property type="project" value="UniProtKB-KW"/>
</dbReference>
<evidence type="ECO:0000313" key="4">
    <source>
        <dbReference type="Proteomes" id="UP000023755"/>
    </source>
</evidence>
<dbReference type="Pfam" id="PF02823">
    <property type="entry name" value="ATP-synt_DE_N"/>
    <property type="match status" value="1"/>
</dbReference>
<dbReference type="Proteomes" id="UP000023755">
    <property type="component" value="Chromosome"/>
</dbReference>
<keyword evidence="4" id="KW-1185">Reference proteome</keyword>
<keyword evidence="1" id="KW-0139">CF(1)</keyword>
<dbReference type="STRING" id="1286528.NHE_0724"/>
<dbReference type="InterPro" id="IPR036771">
    <property type="entry name" value="ATPsynth_dsu/esu_N"/>
</dbReference>
<protein>
    <submittedName>
        <fullName evidence="3">ATP synthase, Delta/Epsilon chain, beta-sandwich domain protein</fullName>
    </submittedName>
</protein>
<reference evidence="3 4" key="1">
    <citation type="submission" date="2014-03" db="EMBL/GenBank/DDBJ databases">
        <title>Sequencing and Comparison of Genomes and Transcriptome Profiles of Human Ehrlichiosis Agents.</title>
        <authorList>
            <person name="Lin M."/>
            <person name="Daugherty S.C."/>
            <person name="Nagaraj S."/>
            <person name="Cheng Z."/>
            <person name="Xiong Q."/>
            <person name="Lin F.-Y."/>
            <person name="Sengamalay N."/>
            <person name="Ott S."/>
            <person name="Godinez A."/>
            <person name="Tallon L.J."/>
            <person name="Sadzewicz L."/>
            <person name="Fraser C.M."/>
            <person name="Dunning Hotopp J.C."/>
            <person name="Rikihisa Y."/>
        </authorList>
    </citation>
    <scope>NUCLEOTIDE SEQUENCE [LARGE SCALE GENOMIC DNA]</scope>
    <source>
        <strain evidence="3 4">Oregon</strain>
    </source>
</reference>
<accession>X5H507</accession>
<evidence type="ECO:0000256" key="1">
    <source>
        <dbReference type="ARBA" id="ARBA00023196"/>
    </source>
</evidence>
<dbReference type="KEGG" id="nhm:NHE_0724"/>
<evidence type="ECO:0000313" key="3">
    <source>
        <dbReference type="EMBL" id="AHX11656.1"/>
    </source>
</evidence>
<keyword evidence="1" id="KW-0066">ATP synthesis</keyword>
<dbReference type="EMBL" id="CP007481">
    <property type="protein sequence ID" value="AHX11656.1"/>
    <property type="molecule type" value="Genomic_DNA"/>
</dbReference>
<dbReference type="GO" id="GO:0015986">
    <property type="term" value="P:proton motive force-driven ATP synthesis"/>
    <property type="evidence" value="ECO:0007669"/>
    <property type="project" value="InterPro"/>
</dbReference>
<organism evidence="3 4">
    <name type="scientific">Neorickettsia helminthoeca str. Oregon</name>
    <dbReference type="NCBI Taxonomy" id="1286528"/>
    <lineage>
        <taxon>Bacteria</taxon>
        <taxon>Pseudomonadati</taxon>
        <taxon>Pseudomonadota</taxon>
        <taxon>Alphaproteobacteria</taxon>
        <taxon>Rickettsiales</taxon>
        <taxon>Anaplasmataceae</taxon>
        <taxon>Neorickettsia</taxon>
    </lineage>
</organism>
<sequence>MNIITPDDGSALSKVKSLSGNTVTGRFTVLAQHEDYLFSLKDGPVSILFEGGTKKQFLVEGAILRVHGGSYILTAEKIIESLPIGGEFLEECLDQRD</sequence>
<name>X5H507_9RICK</name>
<dbReference type="AlphaFoldDB" id="X5H507"/>
<proteinExistence type="predicted"/>